<protein>
    <submittedName>
        <fullName evidence="1">Uncharacterized protein</fullName>
    </submittedName>
</protein>
<evidence type="ECO:0000313" key="1">
    <source>
        <dbReference type="EMBL" id="KAL0939303.1"/>
    </source>
</evidence>
<sequence length="827" mass="91845">MASQQGQDHDRGFREAVLGKCFVQTCTDRFGDGAHEVVRQRERDHLNQVETEAIIQGVPVNQIVTGADKNGPAAQEAPLEKRIPKMPYFRNNLTALSQRYNLYFAAYENRIFVYQPKSVSMQALPREPNLILATKPDKVAIHVSGTLDSRFHHQANHIATGFLGREEVLVSAYDDGSVFAYYIRHIAEYVDRVSLGCQSPIPVPTYFFSENVGRSAWGIAIHQKSRLIAISSNRFEITVFAFGLSRLPEAMDRRARPLDYCESSVLKRKRNWRIVIPLGDGGHNIPNIALWDDDEGFAEKAVAIDINGTVWILDIWKPGTAALKIPHRANVPGQWNFRNPMGWGIAVLPYESFLTAYSANDLLGLKESDIMNAKPPHAGRWIEVQRGLANVRKHPAELSAQRMPEPEAFGPQHMDPQWVLHTGQPALLAAILNEPPLLGLPFPQPLSLAQQPATANGDDVEDDGTAPTGGLQTAGSANPVHEDDESSEDNVVLTLAVDNAVEAGLVASDTSEEGGNDENADEDEEDDDEDDDDDTSSIDLPDFLQVVEADDDNDFIFIEEAVHAADNDPGTGAAMMQVLPPDGTCNFIKPSSKSHDLCGFQSSWLDMVYYPHDGKTYVSPTSVVGRLQFHRRDRIKNRNVVEQDSDVLEDLGSRCCILRTYEEDIEMRSINQDGGAAVFCRDPISWNHPHNALLQHSERLNMVVHVPELSLVIIGSAIGRVILLTPTRSPYGFEGNDFTVKQGYRIDWVLPTRDDDKAGRRPSRGLYGIAVGPVQEGGASGCLLRPDGAPAPSPALRRYRLMLHYRDHRILSYDIGRDERNEHLLIF</sequence>
<accession>A0ACC3Z5E0</accession>
<reference evidence="1 2" key="1">
    <citation type="journal article" date="2020" name="Phytopathology">
        <title>Genome Sequence Resources of Colletotrichum truncatum, C. plurivorum, C. musicola, and C. sojae: Four Species Pathogenic to Soybean (Glycine max).</title>
        <authorList>
            <person name="Rogerio F."/>
            <person name="Boufleur T.R."/>
            <person name="Ciampi-Guillardi M."/>
            <person name="Sukno S.A."/>
            <person name="Thon M.R."/>
            <person name="Massola Junior N.S."/>
            <person name="Baroncelli R."/>
        </authorList>
    </citation>
    <scope>NUCLEOTIDE SEQUENCE [LARGE SCALE GENOMIC DNA]</scope>
    <source>
        <strain evidence="1 2">CMES1059</strain>
    </source>
</reference>
<comment type="caution">
    <text evidence="1">The sequence shown here is derived from an EMBL/GenBank/DDBJ whole genome shotgun (WGS) entry which is preliminary data.</text>
</comment>
<gene>
    <name evidence="1" type="ORF">CTRU02_205913</name>
</gene>
<keyword evidence="2" id="KW-1185">Reference proteome</keyword>
<dbReference type="EMBL" id="VUJX02000003">
    <property type="protein sequence ID" value="KAL0939303.1"/>
    <property type="molecule type" value="Genomic_DNA"/>
</dbReference>
<name>A0ACC3Z5E0_COLTU</name>
<evidence type="ECO:0000313" key="2">
    <source>
        <dbReference type="Proteomes" id="UP000805649"/>
    </source>
</evidence>
<proteinExistence type="predicted"/>
<organism evidence="1 2">
    <name type="scientific">Colletotrichum truncatum</name>
    <name type="common">Anthracnose fungus</name>
    <name type="synonym">Colletotrichum capsici</name>
    <dbReference type="NCBI Taxonomy" id="5467"/>
    <lineage>
        <taxon>Eukaryota</taxon>
        <taxon>Fungi</taxon>
        <taxon>Dikarya</taxon>
        <taxon>Ascomycota</taxon>
        <taxon>Pezizomycotina</taxon>
        <taxon>Sordariomycetes</taxon>
        <taxon>Hypocreomycetidae</taxon>
        <taxon>Glomerellales</taxon>
        <taxon>Glomerellaceae</taxon>
        <taxon>Colletotrichum</taxon>
        <taxon>Colletotrichum truncatum species complex</taxon>
    </lineage>
</organism>
<dbReference type="Proteomes" id="UP000805649">
    <property type="component" value="Unassembled WGS sequence"/>
</dbReference>